<dbReference type="PIRSF" id="PIRSF006443">
    <property type="entry name" value="MoaB"/>
    <property type="match status" value="1"/>
</dbReference>
<name>A0A841TR06_9BACL</name>
<dbReference type="InterPro" id="IPR001453">
    <property type="entry name" value="MoaB/Mog_dom"/>
</dbReference>
<dbReference type="SUPFAM" id="SSF53218">
    <property type="entry name" value="Molybdenum cofactor biosynthesis proteins"/>
    <property type="match status" value="1"/>
</dbReference>
<sequence length="195" mass="21337">MIGNKRTGDREKPRRRERRLSTSSSTEQHRREAPSSVSCLIITVSDTRTPETDKSGRLCRELLEAGGYRVVGARIVPDEYDRIRTLVLEAAADPAVEAVLLNGGTGIAGRDTTYEAVRDVLQKEMPGFGEIFRMLSFTEDIGSAAILSRAIAGTVGTTAVFSMPGSTGAVKLAMTRLIVPELRHVMRELYKDSPK</sequence>
<comment type="similarity">
    <text evidence="3 6">Belongs to the MoaB/Mog family.</text>
</comment>
<proteinExistence type="inferred from homology"/>
<dbReference type="SMART" id="SM00852">
    <property type="entry name" value="MoCF_biosynth"/>
    <property type="match status" value="1"/>
</dbReference>
<dbReference type="Proteomes" id="UP000553776">
    <property type="component" value="Unassembled WGS sequence"/>
</dbReference>
<dbReference type="AlphaFoldDB" id="A0A841TR06"/>
<organism evidence="9 10">
    <name type="scientific">Cohnella xylanilytica</name>
    <dbReference type="NCBI Taxonomy" id="557555"/>
    <lineage>
        <taxon>Bacteria</taxon>
        <taxon>Bacillati</taxon>
        <taxon>Bacillota</taxon>
        <taxon>Bacilli</taxon>
        <taxon>Bacillales</taxon>
        <taxon>Paenibacillaceae</taxon>
        <taxon>Cohnella</taxon>
    </lineage>
</organism>
<feature type="domain" description="MoaB/Mog" evidence="8">
    <location>
        <begin position="40"/>
        <end position="185"/>
    </location>
</feature>
<dbReference type="NCBIfam" id="TIGR00177">
    <property type="entry name" value="molyb_syn"/>
    <property type="match status" value="1"/>
</dbReference>
<dbReference type="PANTHER" id="PTHR43232:SF2">
    <property type="entry name" value="MOLYBDENUM COFACTOR BIOSYNTHESIS PROTEIN B"/>
    <property type="match status" value="1"/>
</dbReference>
<keyword evidence="5 6" id="KW-0501">Molybdenum cofactor biosynthesis</keyword>
<evidence type="ECO:0000256" key="1">
    <source>
        <dbReference type="ARBA" id="ARBA00003487"/>
    </source>
</evidence>
<accession>A0A841TR06</accession>
<evidence type="ECO:0000256" key="3">
    <source>
        <dbReference type="ARBA" id="ARBA00006112"/>
    </source>
</evidence>
<evidence type="ECO:0000256" key="2">
    <source>
        <dbReference type="ARBA" id="ARBA00005046"/>
    </source>
</evidence>
<evidence type="ECO:0000256" key="7">
    <source>
        <dbReference type="SAM" id="MobiDB-lite"/>
    </source>
</evidence>
<feature type="compositionally biased region" description="Basic and acidic residues" evidence="7">
    <location>
        <begin position="1"/>
        <end position="14"/>
    </location>
</feature>
<evidence type="ECO:0000256" key="6">
    <source>
        <dbReference type="PIRNR" id="PIRNR006443"/>
    </source>
</evidence>
<evidence type="ECO:0000313" key="10">
    <source>
        <dbReference type="Proteomes" id="UP000553776"/>
    </source>
</evidence>
<dbReference type="FunFam" id="3.40.980.10:FF:000006">
    <property type="entry name" value="Molybdenum cofactor biosynthesis protein B"/>
    <property type="match status" value="1"/>
</dbReference>
<feature type="region of interest" description="Disordered" evidence="7">
    <location>
        <begin position="1"/>
        <end position="36"/>
    </location>
</feature>
<evidence type="ECO:0000256" key="4">
    <source>
        <dbReference type="ARBA" id="ARBA00015262"/>
    </source>
</evidence>
<comment type="function">
    <text evidence="1 6">May be involved in the biosynthesis of molybdopterin.</text>
</comment>
<evidence type="ECO:0000313" key="9">
    <source>
        <dbReference type="EMBL" id="MBB6690585.1"/>
    </source>
</evidence>
<evidence type="ECO:0000256" key="5">
    <source>
        <dbReference type="ARBA" id="ARBA00023150"/>
    </source>
</evidence>
<dbReference type="UniPathway" id="UPA00344"/>
<dbReference type="Pfam" id="PF00994">
    <property type="entry name" value="MoCF_biosynth"/>
    <property type="match status" value="1"/>
</dbReference>
<dbReference type="EMBL" id="JACJVR010000012">
    <property type="protein sequence ID" value="MBB6690585.1"/>
    <property type="molecule type" value="Genomic_DNA"/>
</dbReference>
<dbReference type="GO" id="GO:0005829">
    <property type="term" value="C:cytosol"/>
    <property type="evidence" value="ECO:0007669"/>
    <property type="project" value="TreeGrafter"/>
</dbReference>
<dbReference type="Gene3D" id="3.40.980.10">
    <property type="entry name" value="MoaB/Mog-like domain"/>
    <property type="match status" value="1"/>
</dbReference>
<comment type="pathway">
    <text evidence="2 6">Cofactor biosynthesis; molybdopterin biosynthesis.</text>
</comment>
<dbReference type="InterPro" id="IPR036425">
    <property type="entry name" value="MoaB/Mog-like_dom_sf"/>
</dbReference>
<dbReference type="PANTHER" id="PTHR43232">
    <property type="entry name" value="MOLYBDENUM COFACTOR BIOSYNTHESIS PROTEIN B"/>
    <property type="match status" value="1"/>
</dbReference>
<comment type="caution">
    <text evidence="9">The sequence shown here is derived from an EMBL/GenBank/DDBJ whole genome shotgun (WGS) entry which is preliminary data.</text>
</comment>
<reference evidence="9 10" key="1">
    <citation type="submission" date="2020-08" db="EMBL/GenBank/DDBJ databases">
        <title>Cohnella phylogeny.</title>
        <authorList>
            <person name="Dunlap C."/>
        </authorList>
    </citation>
    <scope>NUCLEOTIDE SEQUENCE [LARGE SCALE GENOMIC DNA]</scope>
    <source>
        <strain evidence="9 10">DSM 25239</strain>
    </source>
</reference>
<protein>
    <recommendedName>
        <fullName evidence="4 6">Molybdenum cofactor biosynthesis protein B</fullName>
    </recommendedName>
</protein>
<keyword evidence="10" id="KW-1185">Reference proteome</keyword>
<gene>
    <name evidence="9" type="ORF">H7B90_04130</name>
</gene>
<dbReference type="PROSITE" id="PS01078">
    <property type="entry name" value="MOCF_BIOSYNTHESIS_1"/>
    <property type="match status" value="1"/>
</dbReference>
<dbReference type="GO" id="GO:0006777">
    <property type="term" value="P:Mo-molybdopterin cofactor biosynthetic process"/>
    <property type="evidence" value="ECO:0007669"/>
    <property type="project" value="UniProtKB-UniRule"/>
</dbReference>
<dbReference type="InterPro" id="IPR012245">
    <property type="entry name" value="MoaB"/>
</dbReference>
<evidence type="ECO:0000259" key="8">
    <source>
        <dbReference type="SMART" id="SM00852"/>
    </source>
</evidence>
<dbReference type="InterPro" id="IPR008284">
    <property type="entry name" value="MoCF_biosynth_CS"/>
</dbReference>
<dbReference type="CDD" id="cd00886">
    <property type="entry name" value="MogA_MoaB"/>
    <property type="match status" value="1"/>
</dbReference>